<gene>
    <name evidence="1" type="ORF">KM92DES2_20046</name>
</gene>
<dbReference type="Gene3D" id="3.40.50.150">
    <property type="entry name" value="Vaccinia Virus protein VP39"/>
    <property type="match status" value="1"/>
</dbReference>
<dbReference type="PANTHER" id="PTHR14614">
    <property type="entry name" value="HEPATOCELLULAR CARCINOMA-ASSOCIATED ANTIGEN"/>
    <property type="match status" value="1"/>
</dbReference>
<dbReference type="EMBL" id="FLUP01000002">
    <property type="protein sequence ID" value="SBW11375.1"/>
    <property type="molecule type" value="Genomic_DNA"/>
</dbReference>
<dbReference type="InterPro" id="IPR019410">
    <property type="entry name" value="Methyltransf_16"/>
</dbReference>
<reference evidence="1" key="1">
    <citation type="submission" date="2016-04" db="EMBL/GenBank/DDBJ databases">
        <authorList>
            <person name="Evans L.H."/>
            <person name="Alamgir A."/>
            <person name="Owens N."/>
            <person name="Weber N.D."/>
            <person name="Virtaneva K."/>
            <person name="Barbian K."/>
            <person name="Babar A."/>
            <person name="Rosenke K."/>
        </authorList>
    </citation>
    <scope>NUCLEOTIDE SEQUENCE</scope>
    <source>
        <strain evidence="1">92-2</strain>
    </source>
</reference>
<evidence type="ECO:0000313" key="1">
    <source>
        <dbReference type="EMBL" id="SBW11375.1"/>
    </source>
</evidence>
<accession>A0A212KIH5</accession>
<sequence length="236" mass="26713">MTELTSEFSQSETHGLTEYTPHISVRAAGRLWRLSRAADLEQLWDAMTASPDDFDDERLPYWTELWPSSVALAGWLAQQRQCIAGQHCLDIGCGLGLTAMVGQWLGAKMTAMDYEEAALHFAARNADINEVPQPLWTVMDWRRPAVRAQSMHRIWGGDIMYEKRFVAPVLRFLDHALAPDGAAWVAEPGRTVYDAFLHALQNGGWQGRRVYHETVDPLYAQPVPVTVHVWEISRRA</sequence>
<organism evidence="1">
    <name type="scientific">uncultured Desulfovibrio sp</name>
    <dbReference type="NCBI Taxonomy" id="167968"/>
    <lineage>
        <taxon>Bacteria</taxon>
        <taxon>Pseudomonadati</taxon>
        <taxon>Thermodesulfobacteriota</taxon>
        <taxon>Desulfovibrionia</taxon>
        <taxon>Desulfovibrionales</taxon>
        <taxon>Desulfovibrionaceae</taxon>
        <taxon>Desulfovibrio</taxon>
        <taxon>environmental samples</taxon>
    </lineage>
</organism>
<dbReference type="Pfam" id="PF06325">
    <property type="entry name" value="PrmA"/>
    <property type="match status" value="1"/>
</dbReference>
<proteinExistence type="predicted"/>
<protein>
    <recommendedName>
        <fullName evidence="2">Methyltransferase</fullName>
    </recommendedName>
</protein>
<name>A0A212KIH5_9BACT</name>
<dbReference type="CDD" id="cd02440">
    <property type="entry name" value="AdoMet_MTases"/>
    <property type="match status" value="1"/>
</dbReference>
<dbReference type="RefSeq" id="WP_215647365.1">
    <property type="nucleotide sequence ID" value="NZ_CABUEN010000006.1"/>
</dbReference>
<dbReference type="InterPro" id="IPR029063">
    <property type="entry name" value="SAM-dependent_MTases_sf"/>
</dbReference>
<evidence type="ECO:0008006" key="2">
    <source>
        <dbReference type="Google" id="ProtNLM"/>
    </source>
</evidence>
<dbReference type="AlphaFoldDB" id="A0A212KIH5"/>
<dbReference type="SUPFAM" id="SSF53335">
    <property type="entry name" value="S-adenosyl-L-methionine-dependent methyltransferases"/>
    <property type="match status" value="1"/>
</dbReference>